<dbReference type="SFLD" id="SFLDS00019">
    <property type="entry name" value="Glutathione_Transferase_(cytos"/>
    <property type="match status" value="1"/>
</dbReference>
<evidence type="ECO:0000313" key="4">
    <source>
        <dbReference type="Proteomes" id="UP000441399"/>
    </source>
</evidence>
<accession>A0A5S9QLG0</accession>
<dbReference type="GO" id="GO:0005737">
    <property type="term" value="C:cytoplasm"/>
    <property type="evidence" value="ECO:0007669"/>
    <property type="project" value="TreeGrafter"/>
</dbReference>
<dbReference type="InterPro" id="IPR010987">
    <property type="entry name" value="Glutathione-S-Trfase_C-like"/>
</dbReference>
<protein>
    <submittedName>
        <fullName evidence="3">Uncharacterized protein</fullName>
    </submittedName>
</protein>
<keyword evidence="4" id="KW-1185">Reference proteome</keyword>
<dbReference type="SUPFAM" id="SSF52833">
    <property type="entry name" value="Thioredoxin-like"/>
    <property type="match status" value="1"/>
</dbReference>
<dbReference type="InterPro" id="IPR004045">
    <property type="entry name" value="Glutathione_S-Trfase_N"/>
</dbReference>
<proteinExistence type="predicted"/>
<dbReference type="Gene3D" id="1.20.1050.10">
    <property type="match status" value="1"/>
</dbReference>
<dbReference type="InterPro" id="IPR036249">
    <property type="entry name" value="Thioredoxin-like_sf"/>
</dbReference>
<gene>
    <name evidence="3" type="ORF">OPDIPICF_02141</name>
</gene>
<dbReference type="EMBL" id="CACSIO010000034">
    <property type="protein sequence ID" value="CAA0118627.1"/>
    <property type="molecule type" value="Genomic_DNA"/>
</dbReference>
<evidence type="ECO:0000259" key="2">
    <source>
        <dbReference type="PROSITE" id="PS50405"/>
    </source>
</evidence>
<dbReference type="PANTHER" id="PTHR43968">
    <property type="match status" value="1"/>
</dbReference>
<dbReference type="InterPro" id="IPR036282">
    <property type="entry name" value="Glutathione-S-Trfase_C_sf"/>
</dbReference>
<sequence>MQDLPILYSFRRCPYAMRARLALFSSGVSFELREIVLRNKPEPMLLASPKGTVPVLIDNTLVIDESLDIMHWALSTNDTNNWLPQDGAIERSTAMRWVEECDNQFKPKLDRYKYFDRHDKDQQTYREESLGFINKLNSELATSPWLLGNSPTIADMAILPFIRQYANVDKTWFENSEFSHVKRWLGEFLASEIFQQIMLKYPLWTEESLPLIVNERSS</sequence>
<dbReference type="SUPFAM" id="SSF47616">
    <property type="entry name" value="GST C-terminal domain-like"/>
    <property type="match status" value="1"/>
</dbReference>
<dbReference type="InterPro" id="IPR040079">
    <property type="entry name" value="Glutathione_S-Trfase"/>
</dbReference>
<organism evidence="3 4">
    <name type="scientific">BD1-7 clade bacterium</name>
    <dbReference type="NCBI Taxonomy" id="2029982"/>
    <lineage>
        <taxon>Bacteria</taxon>
        <taxon>Pseudomonadati</taxon>
        <taxon>Pseudomonadota</taxon>
        <taxon>Gammaproteobacteria</taxon>
        <taxon>Cellvibrionales</taxon>
        <taxon>Spongiibacteraceae</taxon>
        <taxon>BD1-7 clade</taxon>
    </lineage>
</organism>
<evidence type="ECO:0000313" key="3">
    <source>
        <dbReference type="EMBL" id="CAA0118627.1"/>
    </source>
</evidence>
<dbReference type="PANTHER" id="PTHR43968:SF6">
    <property type="entry name" value="GLUTATHIONE S-TRANSFERASE OMEGA"/>
    <property type="match status" value="1"/>
</dbReference>
<dbReference type="Gene3D" id="3.40.30.10">
    <property type="entry name" value="Glutaredoxin"/>
    <property type="match status" value="1"/>
</dbReference>
<reference evidence="3 4" key="1">
    <citation type="submission" date="2019-11" db="EMBL/GenBank/DDBJ databases">
        <authorList>
            <person name="Holert J."/>
        </authorList>
    </citation>
    <scope>NUCLEOTIDE SEQUENCE [LARGE SCALE GENOMIC DNA]</scope>
    <source>
        <strain evidence="3">SB11_3</strain>
    </source>
</reference>
<dbReference type="SFLD" id="SFLDG00358">
    <property type="entry name" value="Main_(cytGST)"/>
    <property type="match status" value="1"/>
</dbReference>
<dbReference type="PROSITE" id="PS50404">
    <property type="entry name" value="GST_NTER"/>
    <property type="match status" value="1"/>
</dbReference>
<dbReference type="CDD" id="cd03196">
    <property type="entry name" value="GST_C_5"/>
    <property type="match status" value="1"/>
</dbReference>
<dbReference type="Proteomes" id="UP000441399">
    <property type="component" value="Unassembled WGS sequence"/>
</dbReference>
<dbReference type="PROSITE" id="PS50405">
    <property type="entry name" value="GST_CTER"/>
    <property type="match status" value="1"/>
</dbReference>
<dbReference type="Pfam" id="PF13417">
    <property type="entry name" value="GST_N_3"/>
    <property type="match status" value="1"/>
</dbReference>
<dbReference type="AlphaFoldDB" id="A0A5S9QLG0"/>
<name>A0A5S9QLG0_9GAMM</name>
<dbReference type="InterPro" id="IPR050983">
    <property type="entry name" value="GST_Omega/HSP26"/>
</dbReference>
<dbReference type="Pfam" id="PF13410">
    <property type="entry name" value="GST_C_2"/>
    <property type="match status" value="1"/>
</dbReference>
<dbReference type="OrthoDB" id="9813092at2"/>
<evidence type="ECO:0000259" key="1">
    <source>
        <dbReference type="PROSITE" id="PS50404"/>
    </source>
</evidence>
<feature type="domain" description="GST N-terminal" evidence="1">
    <location>
        <begin position="3"/>
        <end position="81"/>
    </location>
</feature>
<feature type="domain" description="GST C-terminal" evidence="2">
    <location>
        <begin position="87"/>
        <end position="211"/>
    </location>
</feature>